<sequence length="79" mass="8797">MWSRDSQGHTVTVTGDVHLTNASQLRRQLMWLLLGQPRILVVKITQVPVPQAISQTLATLRDRSILLGVEFRLALPSPA</sequence>
<protein>
    <submittedName>
        <fullName evidence="1">Anti-anti-sigma regulatory factor</fullName>
    </submittedName>
</protein>
<organism evidence="1 2">
    <name type="scientific">Actinopolymorpha pittospori</name>
    <dbReference type="NCBI Taxonomy" id="648752"/>
    <lineage>
        <taxon>Bacteria</taxon>
        <taxon>Bacillati</taxon>
        <taxon>Actinomycetota</taxon>
        <taxon>Actinomycetes</taxon>
        <taxon>Propionibacteriales</taxon>
        <taxon>Actinopolymorphaceae</taxon>
        <taxon>Actinopolymorpha</taxon>
    </lineage>
</organism>
<keyword evidence="2" id="KW-1185">Reference proteome</keyword>
<accession>A0A927MSA0</accession>
<evidence type="ECO:0000313" key="2">
    <source>
        <dbReference type="Proteomes" id="UP000638648"/>
    </source>
</evidence>
<comment type="caution">
    <text evidence="1">The sequence shown here is derived from an EMBL/GenBank/DDBJ whole genome shotgun (WGS) entry which is preliminary data.</text>
</comment>
<gene>
    <name evidence="1" type="ORF">HEB94_001161</name>
</gene>
<name>A0A927MSA0_9ACTN</name>
<dbReference type="Proteomes" id="UP000638648">
    <property type="component" value="Unassembled WGS sequence"/>
</dbReference>
<evidence type="ECO:0000313" key="1">
    <source>
        <dbReference type="EMBL" id="MBE1604313.1"/>
    </source>
</evidence>
<dbReference type="EMBL" id="JADBEM010000001">
    <property type="protein sequence ID" value="MBE1604313.1"/>
    <property type="molecule type" value="Genomic_DNA"/>
</dbReference>
<proteinExistence type="predicted"/>
<dbReference type="RefSeq" id="WP_192748882.1">
    <property type="nucleotide sequence ID" value="NZ_BAABJL010000045.1"/>
</dbReference>
<dbReference type="AlphaFoldDB" id="A0A927MSA0"/>
<reference evidence="1" key="1">
    <citation type="submission" date="2020-10" db="EMBL/GenBank/DDBJ databases">
        <title>Sequencing the genomes of 1000 actinobacteria strains.</title>
        <authorList>
            <person name="Klenk H.-P."/>
        </authorList>
    </citation>
    <scope>NUCLEOTIDE SEQUENCE</scope>
    <source>
        <strain evidence="1">DSM 45354</strain>
    </source>
</reference>